<organism evidence="2 3">
    <name type="scientific">Larkinella arboricola</name>
    <dbReference type="NCBI Taxonomy" id="643671"/>
    <lineage>
        <taxon>Bacteria</taxon>
        <taxon>Pseudomonadati</taxon>
        <taxon>Bacteroidota</taxon>
        <taxon>Cytophagia</taxon>
        <taxon>Cytophagales</taxon>
        <taxon>Spirosomataceae</taxon>
        <taxon>Larkinella</taxon>
    </lineage>
</organism>
<accession>A0A327X113</accession>
<keyword evidence="3" id="KW-1185">Reference proteome</keyword>
<dbReference type="OrthoDB" id="936835at2"/>
<reference evidence="2 3" key="1">
    <citation type="submission" date="2018-06" db="EMBL/GenBank/DDBJ databases">
        <title>Genomic Encyclopedia of Archaeal and Bacterial Type Strains, Phase II (KMG-II): from individual species to whole genera.</title>
        <authorList>
            <person name="Goeker M."/>
        </authorList>
    </citation>
    <scope>NUCLEOTIDE SEQUENCE [LARGE SCALE GENOMIC DNA]</scope>
    <source>
        <strain evidence="2 3">DSM 21851</strain>
    </source>
</reference>
<name>A0A327X113_LARAB</name>
<evidence type="ECO:0000313" key="3">
    <source>
        <dbReference type="Proteomes" id="UP000248790"/>
    </source>
</evidence>
<proteinExistence type="predicted"/>
<dbReference type="Gene3D" id="2.160.20.120">
    <property type="match status" value="1"/>
</dbReference>
<protein>
    <submittedName>
        <fullName evidence="2">Putative autotransporter adhesin-like protein</fullName>
    </submittedName>
</protein>
<dbReference type="Pfam" id="PF10988">
    <property type="entry name" value="DUF2807"/>
    <property type="match status" value="1"/>
</dbReference>
<dbReference type="RefSeq" id="WP_111627710.1">
    <property type="nucleotide sequence ID" value="NZ_QLMC01000002.1"/>
</dbReference>
<sequence length="255" mass="27711">MSNLLDVLLIADAMPVEPVKNYLHLTLLTMGLLALVTTIWWQTDKESYEEVTEELPITAFEKLEVWGMLNVLVSDGPTYSLTARGSRQAIQNVKVRQRGKWLKMGSGFFFWHRQYDLLLTLTTPNLSKLDVSGACTVQLSGFRELPALDIDITGASNVSLEGEAQLLNIDITGASRLSLIGRGSILAADLTGASTLHALQYPVEEATVEVTGACTAQIYATRILKAEATGASKVHYQGEPSVHFESSGAGSIKKV</sequence>
<dbReference type="InterPro" id="IPR021255">
    <property type="entry name" value="DUF2807"/>
</dbReference>
<evidence type="ECO:0000259" key="1">
    <source>
        <dbReference type="Pfam" id="PF10988"/>
    </source>
</evidence>
<dbReference type="EMBL" id="QLMC01000002">
    <property type="protein sequence ID" value="RAJ99921.1"/>
    <property type="molecule type" value="Genomic_DNA"/>
</dbReference>
<evidence type="ECO:0000313" key="2">
    <source>
        <dbReference type="EMBL" id="RAJ99921.1"/>
    </source>
</evidence>
<dbReference type="Proteomes" id="UP000248790">
    <property type="component" value="Unassembled WGS sequence"/>
</dbReference>
<gene>
    <name evidence="2" type="ORF">LX87_01618</name>
</gene>
<dbReference type="AlphaFoldDB" id="A0A327X113"/>
<feature type="domain" description="Putative auto-transporter adhesin head GIN" evidence="1">
    <location>
        <begin position="59"/>
        <end position="240"/>
    </location>
</feature>
<comment type="caution">
    <text evidence="2">The sequence shown here is derived from an EMBL/GenBank/DDBJ whole genome shotgun (WGS) entry which is preliminary data.</text>
</comment>